<keyword evidence="1" id="KW-0500">Molybdenum</keyword>
<dbReference type="GO" id="GO:0005506">
    <property type="term" value="F:iron ion binding"/>
    <property type="evidence" value="ECO:0007669"/>
    <property type="project" value="InterPro"/>
</dbReference>
<dbReference type="InterPro" id="IPR016208">
    <property type="entry name" value="Ald_Oxase/xanthine_DH-like"/>
</dbReference>
<dbReference type="InterPro" id="IPR037165">
    <property type="entry name" value="AldOxase/xan_DH_Mopterin-bd_sf"/>
</dbReference>
<reference evidence="4" key="1">
    <citation type="submission" date="2018-05" db="EMBL/GenBank/DDBJ databases">
        <authorList>
            <person name="Lanie J.A."/>
            <person name="Ng W.-L."/>
            <person name="Kazmierczak K.M."/>
            <person name="Andrzejewski T.M."/>
            <person name="Davidsen T.M."/>
            <person name="Wayne K.J."/>
            <person name="Tettelin H."/>
            <person name="Glass J.I."/>
            <person name="Rusch D."/>
            <person name="Podicherti R."/>
            <person name="Tsui H.-C.T."/>
            <person name="Winkler M.E."/>
        </authorList>
    </citation>
    <scope>NUCLEOTIDE SEQUENCE</scope>
</reference>
<dbReference type="PANTHER" id="PTHR11908">
    <property type="entry name" value="XANTHINE DEHYDROGENASE"/>
    <property type="match status" value="1"/>
</dbReference>
<evidence type="ECO:0000313" key="4">
    <source>
        <dbReference type="EMBL" id="SVA40360.1"/>
    </source>
</evidence>
<dbReference type="InterPro" id="IPR036856">
    <property type="entry name" value="Ald_Oxase/Xan_DH_a/b_sf"/>
</dbReference>
<feature type="domain" description="Aldehyde oxidase/xanthine dehydrogenase a/b hammerhead" evidence="3">
    <location>
        <begin position="1"/>
        <end position="77"/>
    </location>
</feature>
<dbReference type="GO" id="GO:0016491">
    <property type="term" value="F:oxidoreductase activity"/>
    <property type="evidence" value="ECO:0007669"/>
    <property type="project" value="UniProtKB-KW"/>
</dbReference>
<dbReference type="AlphaFoldDB" id="A0A381VJ95"/>
<gene>
    <name evidence="4" type="ORF">METZ01_LOCUS93214</name>
</gene>
<dbReference type="Gene3D" id="3.90.1170.50">
    <property type="entry name" value="Aldehyde oxidase/xanthine dehydrogenase, a/b hammerhead"/>
    <property type="match status" value="1"/>
</dbReference>
<dbReference type="SUPFAM" id="SSF56003">
    <property type="entry name" value="Molybdenum cofactor-binding domain"/>
    <property type="match status" value="1"/>
</dbReference>
<evidence type="ECO:0000256" key="2">
    <source>
        <dbReference type="ARBA" id="ARBA00023002"/>
    </source>
</evidence>
<dbReference type="InterPro" id="IPR046867">
    <property type="entry name" value="AldOxase/xan_DH_MoCoBD2"/>
</dbReference>
<evidence type="ECO:0000256" key="1">
    <source>
        <dbReference type="ARBA" id="ARBA00022505"/>
    </source>
</evidence>
<sequence length="757" mass="80957">MPHARVRAIDTAKALSMDGVIAILTADEVPKQQGPANNILTNEPHFVGEPILAVAAVDETTAQNAIEAIKLDLEPLPFCLDPLESLKPGGPNARTDGNTIVPREGVKEIKWKSEDFIATDEGKLPMGEPTTEWSYGDLEQGFAEAALIVDESFVTASHSHHSMEPRTAMAYWQNGKCYVHGSSQSQAIVLPGLANYIGIEPEDLVYIAEYCGGGFGSKGGAYPTMAIPAHMSKKTGRPVLMRISRAEEYFLGSARPGFQGHLKIGFREDGRMTAADLYIVQENGPNSGFGDMGSAAGAVSIVYTPHAMRFRGISVLTNTPPRGAQRGPGQNQMATAIEPLLDKAARELGIDRVAIRRINAPDSNSRYGANQGPITSAHLREALDIGANQFGWAERSTRSGQRTGSKVIGLGVGQAFHSAGSSGFDGLVRITPDGKLHVHTGVGNLGTYSYAATSRVAADVLKHRWENTVLVRGNSSHHLPWNNGQFGSNTSFTMTRTNYAAAMDALQKLKELAAIELGGEADDYDVANETVFRRGNPSRYITYAQAAQQAIKVQGAYSGYETPDEINSMTRRAVEGLVGTGLIGVARDNLERRGTVPALAAGFIEIEIDVETGRIEILDYLGVADCGTVLHPQSLANQIKGGAVMGFGMACTERHIYDSKWGLPGGVGFYQAKPPSYVDVPSEMDWAAVGIPDPQNPVGAKGIGEPLMGCAAAALLCAISDALSGHYFNRTPVVPDMIVNAFMGQEQSHRPLQVNTQ</sequence>
<name>A0A381VJ95_9ZZZZ</name>
<dbReference type="SMART" id="SM01008">
    <property type="entry name" value="Ald_Xan_dh_C"/>
    <property type="match status" value="1"/>
</dbReference>
<dbReference type="Gene3D" id="3.30.365.10">
    <property type="entry name" value="Aldehyde oxidase/xanthine dehydrogenase, molybdopterin binding domain"/>
    <property type="match status" value="4"/>
</dbReference>
<accession>A0A381VJ95</accession>
<dbReference type="EMBL" id="UINC01008982">
    <property type="protein sequence ID" value="SVA40360.1"/>
    <property type="molecule type" value="Genomic_DNA"/>
</dbReference>
<dbReference type="Pfam" id="PF20256">
    <property type="entry name" value="MoCoBD_2"/>
    <property type="match status" value="1"/>
</dbReference>
<dbReference type="Pfam" id="PF02738">
    <property type="entry name" value="MoCoBD_1"/>
    <property type="match status" value="1"/>
</dbReference>
<dbReference type="Pfam" id="PF01315">
    <property type="entry name" value="Ald_Xan_dh_C"/>
    <property type="match status" value="1"/>
</dbReference>
<evidence type="ECO:0000259" key="3">
    <source>
        <dbReference type="SMART" id="SM01008"/>
    </source>
</evidence>
<dbReference type="InterPro" id="IPR000674">
    <property type="entry name" value="Ald_Oxase/Xan_DH_a/b"/>
</dbReference>
<protein>
    <recommendedName>
        <fullName evidence="3">Aldehyde oxidase/xanthine dehydrogenase a/b hammerhead domain-containing protein</fullName>
    </recommendedName>
</protein>
<dbReference type="InterPro" id="IPR008274">
    <property type="entry name" value="AldOxase/xan_DH_MoCoBD1"/>
</dbReference>
<dbReference type="SUPFAM" id="SSF54665">
    <property type="entry name" value="CO dehydrogenase molybdoprotein N-domain-like"/>
    <property type="match status" value="1"/>
</dbReference>
<dbReference type="PANTHER" id="PTHR11908:SF132">
    <property type="entry name" value="ALDEHYDE OXIDASE 1-RELATED"/>
    <property type="match status" value="1"/>
</dbReference>
<keyword evidence="2" id="KW-0560">Oxidoreductase</keyword>
<organism evidence="4">
    <name type="scientific">marine metagenome</name>
    <dbReference type="NCBI Taxonomy" id="408172"/>
    <lineage>
        <taxon>unclassified sequences</taxon>
        <taxon>metagenomes</taxon>
        <taxon>ecological metagenomes</taxon>
    </lineage>
</organism>
<proteinExistence type="predicted"/>